<evidence type="ECO:0000313" key="2">
    <source>
        <dbReference type="EMBL" id="GIG91460.1"/>
    </source>
</evidence>
<evidence type="ECO:0000256" key="1">
    <source>
        <dbReference type="SAM" id="MobiDB-lite"/>
    </source>
</evidence>
<accession>A0ABQ4E9W5</accession>
<feature type="compositionally biased region" description="Polar residues" evidence="1">
    <location>
        <begin position="15"/>
        <end position="27"/>
    </location>
</feature>
<protein>
    <submittedName>
        <fullName evidence="2">Uncharacterized protein</fullName>
    </submittedName>
</protein>
<feature type="region of interest" description="Disordered" evidence="1">
    <location>
        <begin position="78"/>
        <end position="98"/>
    </location>
</feature>
<comment type="caution">
    <text evidence="2">The sequence shown here is derived from an EMBL/GenBank/DDBJ whole genome shotgun (WGS) entry which is preliminary data.</text>
</comment>
<proteinExistence type="predicted"/>
<sequence>MDVPQRGHHRLFTRKLNSPARNPSSAIPTSAPAVAMLNPRFGVAAGRAVAAVRPAAMYVHYSPAESDEPAPTCKTALRRVPSPLPPRISDPPNDTGRLQTDTQIFRVQYFSVSFTSLV</sequence>
<feature type="region of interest" description="Disordered" evidence="1">
    <location>
        <begin position="1"/>
        <end position="27"/>
    </location>
</feature>
<dbReference type="Proteomes" id="UP000646749">
    <property type="component" value="Unassembled WGS sequence"/>
</dbReference>
<keyword evidence="3" id="KW-1185">Reference proteome</keyword>
<name>A0ABQ4E9W5_9ACTN</name>
<organism evidence="2 3">
    <name type="scientific">Plantactinospora endophytica</name>
    <dbReference type="NCBI Taxonomy" id="673535"/>
    <lineage>
        <taxon>Bacteria</taxon>
        <taxon>Bacillati</taxon>
        <taxon>Actinomycetota</taxon>
        <taxon>Actinomycetes</taxon>
        <taxon>Micromonosporales</taxon>
        <taxon>Micromonosporaceae</taxon>
        <taxon>Plantactinospora</taxon>
    </lineage>
</organism>
<reference evidence="2 3" key="1">
    <citation type="submission" date="2021-01" db="EMBL/GenBank/DDBJ databases">
        <title>Whole genome shotgun sequence of Plantactinospora endophytica NBRC 110450.</title>
        <authorList>
            <person name="Komaki H."/>
            <person name="Tamura T."/>
        </authorList>
    </citation>
    <scope>NUCLEOTIDE SEQUENCE [LARGE SCALE GENOMIC DNA]</scope>
    <source>
        <strain evidence="2 3">NBRC 110450</strain>
    </source>
</reference>
<gene>
    <name evidence="2" type="ORF">Pen02_63960</name>
</gene>
<dbReference type="EMBL" id="BONW01000039">
    <property type="protein sequence ID" value="GIG91460.1"/>
    <property type="molecule type" value="Genomic_DNA"/>
</dbReference>
<feature type="compositionally biased region" description="Basic residues" evidence="1">
    <location>
        <begin position="1"/>
        <end position="13"/>
    </location>
</feature>
<evidence type="ECO:0000313" key="3">
    <source>
        <dbReference type="Proteomes" id="UP000646749"/>
    </source>
</evidence>